<evidence type="ECO:0000256" key="5">
    <source>
        <dbReference type="ARBA" id="ARBA00023054"/>
    </source>
</evidence>
<feature type="compositionally biased region" description="Polar residues" evidence="11">
    <location>
        <begin position="157"/>
        <end position="180"/>
    </location>
</feature>
<comment type="caution">
    <text evidence="12">The sequence shown here is derived from an EMBL/GenBank/DDBJ whole genome shotgun (WGS) entry which is preliminary data.</text>
</comment>
<reference evidence="12" key="1">
    <citation type="submission" date="2021-02" db="EMBL/GenBank/DDBJ databases">
        <authorList>
            <person name="Nowell W R."/>
        </authorList>
    </citation>
    <scope>NUCLEOTIDE SEQUENCE</scope>
    <source>
        <strain evidence="12">Ploen Becks lab</strain>
    </source>
</reference>
<evidence type="ECO:0000256" key="7">
    <source>
        <dbReference type="ARBA" id="ARBA00023163"/>
    </source>
</evidence>
<evidence type="ECO:0000313" key="12">
    <source>
        <dbReference type="EMBL" id="CAF0713327.1"/>
    </source>
</evidence>
<feature type="coiled-coil region" evidence="10">
    <location>
        <begin position="88"/>
        <end position="129"/>
    </location>
</feature>
<protein>
    <recommendedName>
        <fullName evidence="3">Mediator of RNA polymerase II transcription subunit 28</fullName>
    </recommendedName>
    <alternativeName>
        <fullName evidence="9">Mediator complex subunit 28</fullName>
    </alternativeName>
</protein>
<dbReference type="AlphaFoldDB" id="A0A813M796"/>
<evidence type="ECO:0000256" key="6">
    <source>
        <dbReference type="ARBA" id="ARBA00023159"/>
    </source>
</evidence>
<evidence type="ECO:0000256" key="11">
    <source>
        <dbReference type="SAM" id="MobiDB-lite"/>
    </source>
</evidence>
<dbReference type="InterPro" id="IPR021640">
    <property type="entry name" value="Mediator_Med28"/>
</dbReference>
<evidence type="ECO:0000256" key="8">
    <source>
        <dbReference type="ARBA" id="ARBA00023242"/>
    </source>
</evidence>
<dbReference type="Pfam" id="PF11594">
    <property type="entry name" value="Med28"/>
    <property type="match status" value="1"/>
</dbReference>
<keyword evidence="4" id="KW-0805">Transcription regulation</keyword>
<evidence type="ECO:0000256" key="9">
    <source>
        <dbReference type="ARBA" id="ARBA00031964"/>
    </source>
</evidence>
<keyword evidence="13" id="KW-1185">Reference proteome</keyword>
<evidence type="ECO:0000256" key="3">
    <source>
        <dbReference type="ARBA" id="ARBA00019683"/>
    </source>
</evidence>
<keyword evidence="5 10" id="KW-0175">Coiled coil</keyword>
<comment type="subcellular location">
    <subcellularLocation>
        <location evidence="1">Nucleus</location>
    </subcellularLocation>
</comment>
<dbReference type="OrthoDB" id="2286203at2759"/>
<feature type="region of interest" description="Disordered" evidence="11">
    <location>
        <begin position="157"/>
        <end position="186"/>
    </location>
</feature>
<evidence type="ECO:0000256" key="2">
    <source>
        <dbReference type="ARBA" id="ARBA00005571"/>
    </source>
</evidence>
<dbReference type="GO" id="GO:0016592">
    <property type="term" value="C:mediator complex"/>
    <property type="evidence" value="ECO:0007669"/>
    <property type="project" value="TreeGrafter"/>
</dbReference>
<name>A0A813M796_9BILA</name>
<organism evidence="12 13">
    <name type="scientific">Brachionus calyciflorus</name>
    <dbReference type="NCBI Taxonomy" id="104777"/>
    <lineage>
        <taxon>Eukaryota</taxon>
        <taxon>Metazoa</taxon>
        <taxon>Spiralia</taxon>
        <taxon>Gnathifera</taxon>
        <taxon>Rotifera</taxon>
        <taxon>Eurotatoria</taxon>
        <taxon>Monogononta</taxon>
        <taxon>Pseudotrocha</taxon>
        <taxon>Ploima</taxon>
        <taxon>Brachionidae</taxon>
        <taxon>Brachionus</taxon>
    </lineage>
</organism>
<accession>A0A813M796</accession>
<dbReference type="PANTHER" id="PTHR13512">
    <property type="entry name" value="MEDIATOR COMPLEX SUBUNIT 28"/>
    <property type="match status" value="1"/>
</dbReference>
<dbReference type="EMBL" id="CAJNOC010000082">
    <property type="protein sequence ID" value="CAF0713327.1"/>
    <property type="molecule type" value="Genomic_DNA"/>
</dbReference>
<dbReference type="PANTHER" id="PTHR13512:SF2">
    <property type="entry name" value="MEDIATOR OF RNA POLYMERASE II TRANSCRIPTION SUBUNIT 28"/>
    <property type="match status" value="1"/>
</dbReference>
<dbReference type="Proteomes" id="UP000663879">
    <property type="component" value="Unassembled WGS sequence"/>
</dbReference>
<comment type="similarity">
    <text evidence="2">Belongs to the Mediator complex subunit 28 family.</text>
</comment>
<evidence type="ECO:0000256" key="4">
    <source>
        <dbReference type="ARBA" id="ARBA00023015"/>
    </source>
</evidence>
<keyword evidence="6" id="KW-0010">Activator</keyword>
<gene>
    <name evidence="12" type="ORF">OXX778_LOCUS1323</name>
</gene>
<evidence type="ECO:0000256" key="1">
    <source>
        <dbReference type="ARBA" id="ARBA00004123"/>
    </source>
</evidence>
<keyword evidence="7" id="KW-0804">Transcription</keyword>
<evidence type="ECO:0000256" key="10">
    <source>
        <dbReference type="SAM" id="Coils"/>
    </source>
</evidence>
<sequence length="186" mass="21413">MINDSETNQFDPFIDDLENAFRSFVSIYNIDLIENKTNHELAKKAASQLSEQTRTNIEQTANELYEKANLLETAFLRHRLDITKESPEEFLKEEIECLKAELNRKDELLQDTKKKIANCEQVLKNFGNNLDFQLKNRIEMTTQGYIPNENQLNFPNVASNQQPPSVSGNQSFDQPSSLDNSVILLQ</sequence>
<proteinExistence type="inferred from homology"/>
<keyword evidence="8" id="KW-0539">Nucleus</keyword>
<evidence type="ECO:0000313" key="13">
    <source>
        <dbReference type="Proteomes" id="UP000663879"/>
    </source>
</evidence>